<dbReference type="FunFam" id="1.10.720.30:FF:000003">
    <property type="entry name" value="Mesencephalic astrocyte-derived neurotrophic factor"/>
    <property type="match status" value="1"/>
</dbReference>
<organism evidence="9 10">
    <name type="scientific">Panthera pardus</name>
    <name type="common">Leopard</name>
    <name type="synonym">Felis pardus</name>
    <dbReference type="NCBI Taxonomy" id="9691"/>
    <lineage>
        <taxon>Eukaryota</taxon>
        <taxon>Metazoa</taxon>
        <taxon>Chordata</taxon>
        <taxon>Craniata</taxon>
        <taxon>Vertebrata</taxon>
        <taxon>Euteleostomi</taxon>
        <taxon>Mammalia</taxon>
        <taxon>Eutheria</taxon>
        <taxon>Laurasiatheria</taxon>
        <taxon>Carnivora</taxon>
        <taxon>Feliformia</taxon>
        <taxon>Felidae</taxon>
        <taxon>Pantherinae</taxon>
        <taxon>Panthera</taxon>
    </lineage>
</organism>
<keyword evidence="5" id="KW-1015">Disulfide bond</keyword>
<accession>A0A9V1E2F6</accession>
<dbReference type="GO" id="GO:0071542">
    <property type="term" value="P:dopaminergic neuron differentiation"/>
    <property type="evidence" value="ECO:0007669"/>
    <property type="project" value="TreeGrafter"/>
</dbReference>
<feature type="compositionally biased region" description="Basic residues" evidence="6">
    <location>
        <begin position="37"/>
        <end position="48"/>
    </location>
</feature>
<dbReference type="PANTHER" id="PTHR12990">
    <property type="entry name" value="ARMET-LIKE PROTEIN"/>
    <property type="match status" value="1"/>
</dbReference>
<dbReference type="GO" id="GO:0031175">
    <property type="term" value="P:neuron projection development"/>
    <property type="evidence" value="ECO:0007669"/>
    <property type="project" value="TreeGrafter"/>
</dbReference>
<dbReference type="Pfam" id="PF10208">
    <property type="entry name" value="ARMET_C"/>
    <property type="match status" value="1"/>
</dbReference>
<evidence type="ECO:0000313" key="10">
    <source>
        <dbReference type="RefSeq" id="XP_019272546.2"/>
    </source>
</evidence>
<proteinExistence type="inferred from homology"/>
<dbReference type="GO" id="GO:0005783">
    <property type="term" value="C:endoplasmic reticulum"/>
    <property type="evidence" value="ECO:0007669"/>
    <property type="project" value="TreeGrafter"/>
</dbReference>
<sequence>MPVIQFLNQGFSALPLSSGAGCPARLPALRTRDRVGRPRGRKSFRRRSRSLDPPPTVSFEKKKRTSRNLACSGQLSLPALGAPGWGGIFREDVGPRAGTTRDKSGAKLKPNPTPVLCASPRRPASVTAAAPTQDGGPDPFRRLRGRFLPAALVQSAADNCLGPRRGVWEGAGSARQWGTTARGRDPEAAPHGGRGSVRQRRRRRRRRRRRWWRRRRMWATQGLAVALALSVLPGGRALRPGDCEVCISYLGRFYQDLKDRDVTFSPSSVEKELIKFCREARGKENRLCYYIGATDDAATKIINEVSKPLAHHIPVEKVCEKLKKKDSQICELKYDKQIDLSTVDLKKLRVKELKKILDDWGETCKGCAEKSDYIRKINELMPKYAPKAAGSRTDL</sequence>
<dbReference type="CTD" id="7873"/>
<dbReference type="Gene3D" id="1.10.720.30">
    <property type="entry name" value="SAP domain"/>
    <property type="match status" value="1"/>
</dbReference>
<dbReference type="RefSeq" id="XP_019272546.2">
    <property type="nucleotide sequence ID" value="XM_019417001.2"/>
</dbReference>
<dbReference type="GO" id="GO:0005615">
    <property type="term" value="C:extracellular space"/>
    <property type="evidence" value="ECO:0007669"/>
    <property type="project" value="TreeGrafter"/>
</dbReference>
<evidence type="ECO:0000256" key="3">
    <source>
        <dbReference type="ARBA" id="ARBA00022525"/>
    </source>
</evidence>
<dbReference type="Proteomes" id="UP001165780">
    <property type="component" value="Unplaced"/>
</dbReference>
<comment type="subcellular location">
    <subcellularLocation>
        <location evidence="1">Secreted</location>
    </subcellularLocation>
</comment>
<protein>
    <submittedName>
        <fullName evidence="10">Mesencephalic astrocyte-derived neurotrophic factor</fullName>
    </submittedName>
</protein>
<keyword evidence="9" id="KW-1185">Reference proteome</keyword>
<feature type="domain" description="ARMET N-terminal" evidence="8">
    <location>
        <begin position="242"/>
        <end position="338"/>
    </location>
</feature>
<dbReference type="AlphaFoldDB" id="A0A9V1E2F6"/>
<evidence type="ECO:0000313" key="9">
    <source>
        <dbReference type="Proteomes" id="UP001165780"/>
    </source>
</evidence>
<feature type="region of interest" description="Disordered" evidence="6">
    <location>
        <begin position="31"/>
        <end position="70"/>
    </location>
</feature>
<evidence type="ECO:0000256" key="5">
    <source>
        <dbReference type="ARBA" id="ARBA00023157"/>
    </source>
</evidence>
<dbReference type="SUPFAM" id="SSF68906">
    <property type="entry name" value="SAP domain"/>
    <property type="match status" value="1"/>
</dbReference>
<evidence type="ECO:0000259" key="8">
    <source>
        <dbReference type="Pfam" id="PF20145"/>
    </source>
</evidence>
<dbReference type="Pfam" id="PF20145">
    <property type="entry name" value="ARMET_N"/>
    <property type="match status" value="1"/>
</dbReference>
<feature type="compositionally biased region" description="Basic and acidic residues" evidence="6">
    <location>
        <begin position="91"/>
        <end position="105"/>
    </location>
</feature>
<feature type="domain" description="ARMET C-terminal" evidence="7">
    <location>
        <begin position="342"/>
        <end position="384"/>
    </location>
</feature>
<dbReference type="GeneID" id="109247866"/>
<dbReference type="Gene3D" id="1.10.225.10">
    <property type="entry name" value="Saposin-like"/>
    <property type="match status" value="1"/>
</dbReference>
<feature type="region of interest" description="Disordered" evidence="6">
    <location>
        <begin position="91"/>
        <end position="140"/>
    </location>
</feature>
<evidence type="ECO:0000256" key="2">
    <source>
        <dbReference type="ARBA" id="ARBA00005617"/>
    </source>
</evidence>
<evidence type="ECO:0000256" key="6">
    <source>
        <dbReference type="SAM" id="MobiDB-lite"/>
    </source>
</evidence>
<dbReference type="InterPro" id="IPR045333">
    <property type="entry name" value="ARMET-like"/>
</dbReference>
<dbReference type="FunFam" id="1.10.225.10:FF:000003">
    <property type="entry name" value="Mesencephalic astrocyte-derived neurotrophic factor"/>
    <property type="match status" value="1"/>
</dbReference>
<gene>
    <name evidence="10" type="primary">MANF</name>
</gene>
<evidence type="ECO:0000259" key="7">
    <source>
        <dbReference type="Pfam" id="PF10208"/>
    </source>
</evidence>
<evidence type="ECO:0000256" key="4">
    <source>
        <dbReference type="ARBA" id="ARBA00022729"/>
    </source>
</evidence>
<dbReference type="InterPro" id="IPR019345">
    <property type="entry name" value="ARMET_C"/>
</dbReference>
<feature type="compositionally biased region" description="Basic residues" evidence="6">
    <location>
        <begin position="197"/>
        <end position="206"/>
    </location>
</feature>
<dbReference type="InterPro" id="IPR045332">
    <property type="entry name" value="ARMET_N"/>
</dbReference>
<reference evidence="10" key="1">
    <citation type="submission" date="2025-08" db="UniProtKB">
        <authorList>
            <consortium name="RefSeq"/>
        </authorList>
    </citation>
    <scope>IDENTIFICATION</scope>
    <source>
        <tissue evidence="10">Whole blood</tissue>
    </source>
</reference>
<keyword evidence="3" id="KW-0964">Secreted</keyword>
<feature type="region of interest" description="Disordered" evidence="6">
    <location>
        <begin position="171"/>
        <end position="206"/>
    </location>
</feature>
<dbReference type="InterPro" id="IPR036361">
    <property type="entry name" value="SAP_dom_sf"/>
</dbReference>
<name>A0A9V1E2F6_PANPR</name>
<comment type="similarity">
    <text evidence="2">Belongs to the ARMET family.</text>
</comment>
<keyword evidence="4" id="KW-0732">Signal</keyword>
<dbReference type="PANTHER" id="PTHR12990:SF10">
    <property type="entry name" value="MESENCEPHALIC ASTROCYTE-DERIVED NEUROTROPHIC FACTOR"/>
    <property type="match status" value="1"/>
</dbReference>
<evidence type="ECO:0000256" key="1">
    <source>
        <dbReference type="ARBA" id="ARBA00004613"/>
    </source>
</evidence>